<dbReference type="EMBL" id="AFLW02000079">
    <property type="protein sequence ID" value="EMM82696.1"/>
    <property type="molecule type" value="Genomic_DNA"/>
</dbReference>
<gene>
    <name evidence="1" type="ORF">LEP1GSC037_3403</name>
</gene>
<dbReference type="AlphaFoldDB" id="M6GUY7"/>
<sequence>MFFKKSKTKNLIFYLKNYRNYSLIDSLRLLKNEFSIVSIS</sequence>
<reference evidence="1 2" key="1">
    <citation type="submission" date="2013-01" db="EMBL/GenBank/DDBJ databases">
        <authorList>
            <person name="Harkins D.M."/>
            <person name="Durkin A.S."/>
            <person name="Brinkac L.M."/>
            <person name="Haft D.H."/>
            <person name="Selengut J.D."/>
            <person name="Sanka R."/>
            <person name="DePew J."/>
            <person name="Purushe J."/>
            <person name="Hospenthal D.R."/>
            <person name="Murray C.K."/>
            <person name="Pimentel G."/>
            <person name="Wasfy M."/>
            <person name="Parker T."/>
            <person name="Miller R.S."/>
            <person name="Vinetz J.M."/>
            <person name="Sutton G.G."/>
            <person name="Nierman W.C."/>
            <person name="Fouts D.E."/>
        </authorList>
    </citation>
    <scope>NUCLEOTIDE SEQUENCE [LARGE SCALE GENOMIC DNA]</scope>
    <source>
        <strain evidence="1 2">2006001854</strain>
    </source>
</reference>
<name>M6GUY7_LEPIR</name>
<organism evidence="1 2">
    <name type="scientific">Leptospira interrogans str. 2006001854</name>
    <dbReference type="NCBI Taxonomy" id="1001590"/>
    <lineage>
        <taxon>Bacteria</taxon>
        <taxon>Pseudomonadati</taxon>
        <taxon>Spirochaetota</taxon>
        <taxon>Spirochaetia</taxon>
        <taxon>Leptospirales</taxon>
        <taxon>Leptospiraceae</taxon>
        <taxon>Leptospira</taxon>
    </lineage>
</organism>
<evidence type="ECO:0000313" key="1">
    <source>
        <dbReference type="EMBL" id="EMM82696.1"/>
    </source>
</evidence>
<accession>M6GUY7</accession>
<protein>
    <submittedName>
        <fullName evidence="1">Uncharacterized protein</fullName>
    </submittedName>
</protein>
<proteinExistence type="predicted"/>
<dbReference type="Proteomes" id="UP000012128">
    <property type="component" value="Unassembled WGS sequence"/>
</dbReference>
<evidence type="ECO:0000313" key="2">
    <source>
        <dbReference type="Proteomes" id="UP000012128"/>
    </source>
</evidence>
<comment type="caution">
    <text evidence="1">The sequence shown here is derived from an EMBL/GenBank/DDBJ whole genome shotgun (WGS) entry which is preliminary data.</text>
</comment>